<gene>
    <name evidence="1" type="ORF">CLUP02_03138</name>
</gene>
<evidence type="ECO:0000313" key="2">
    <source>
        <dbReference type="Proteomes" id="UP000830671"/>
    </source>
</evidence>
<dbReference type="AlphaFoldDB" id="A0A9Q8SI07"/>
<keyword evidence="2" id="KW-1185">Reference proteome</keyword>
<reference evidence="1" key="1">
    <citation type="journal article" date="2021" name="Mol. Plant Microbe Interact.">
        <title>Complete Genome Sequence of the Plant-Pathogenic Fungus Colletotrichum lupini.</title>
        <authorList>
            <person name="Baroncelli R."/>
            <person name="Pensec F."/>
            <person name="Da Lio D."/>
            <person name="Boufleur T."/>
            <person name="Vicente I."/>
            <person name="Sarrocco S."/>
            <person name="Picot A."/>
            <person name="Baraldi E."/>
            <person name="Sukno S."/>
            <person name="Thon M."/>
            <person name="Le Floch G."/>
        </authorList>
    </citation>
    <scope>NUCLEOTIDE SEQUENCE</scope>
    <source>
        <strain evidence="1">IMI 504893</strain>
    </source>
</reference>
<dbReference type="KEGG" id="clup:CLUP02_03138"/>
<dbReference type="Proteomes" id="UP000830671">
    <property type="component" value="Chromosome 2"/>
</dbReference>
<accession>A0A9Q8SI07</accession>
<organism evidence="1 2">
    <name type="scientific">Colletotrichum lupini</name>
    <dbReference type="NCBI Taxonomy" id="145971"/>
    <lineage>
        <taxon>Eukaryota</taxon>
        <taxon>Fungi</taxon>
        <taxon>Dikarya</taxon>
        <taxon>Ascomycota</taxon>
        <taxon>Pezizomycotina</taxon>
        <taxon>Sordariomycetes</taxon>
        <taxon>Hypocreomycetidae</taxon>
        <taxon>Glomerellales</taxon>
        <taxon>Glomerellaceae</taxon>
        <taxon>Colletotrichum</taxon>
        <taxon>Colletotrichum acutatum species complex</taxon>
    </lineage>
</organism>
<protein>
    <submittedName>
        <fullName evidence="1">Uncharacterized protein</fullName>
    </submittedName>
</protein>
<dbReference type="EMBL" id="CP019474">
    <property type="protein sequence ID" value="UQC77669.1"/>
    <property type="molecule type" value="Genomic_DNA"/>
</dbReference>
<sequence>MPATWNRASSNLRCEEAGCESKTYSTPSNLARHIQSKHGEPVQMPCGIIRQDHRSNSRRHQFGCSGCRAILGLPSLDALGSPILNDTLNEVGNTIDTFDVVGAHLFDDNLVETDSIFDDIGTLVLNDAVDEFADAFAINSRDHIDVYNPNNGSDGNAFSHRGRRHAANQRLGALVPIPPWAVVLIVSGAFDVKLCHELASSRDETAMMGVVFQANFVRLVIEKFAFADDQSGDRPQHDRNPRSLTCVVKSGGTWDELHLPKTKTKAFGSPRRDWEFAISSSCRIPTARIRAALLVLFHNCLRGCWAFLPRYGAKYLSDIARKNQVLEERAPVDEKMAK</sequence>
<dbReference type="GeneID" id="73337175"/>
<evidence type="ECO:0000313" key="1">
    <source>
        <dbReference type="EMBL" id="UQC77669.1"/>
    </source>
</evidence>
<dbReference type="RefSeq" id="XP_049139308.1">
    <property type="nucleotide sequence ID" value="XM_049282165.1"/>
</dbReference>
<proteinExistence type="predicted"/>
<name>A0A9Q8SI07_9PEZI</name>